<dbReference type="AlphaFoldDB" id="A0A1H7G1I1"/>
<evidence type="ECO:0000256" key="7">
    <source>
        <dbReference type="ARBA" id="ARBA00024874"/>
    </source>
</evidence>
<accession>A0A1H7G1I1</accession>
<dbReference type="SMART" id="SM00422">
    <property type="entry name" value="HTH_MERR"/>
    <property type="match status" value="1"/>
</dbReference>
<dbReference type="SUPFAM" id="SSF46955">
    <property type="entry name" value="Putative DNA-binding domain"/>
    <property type="match status" value="1"/>
</dbReference>
<dbReference type="Pfam" id="PF00376">
    <property type="entry name" value="MerR"/>
    <property type="match status" value="1"/>
</dbReference>
<dbReference type="GO" id="GO:0003700">
    <property type="term" value="F:DNA-binding transcription factor activity"/>
    <property type="evidence" value="ECO:0007669"/>
    <property type="project" value="InterPro"/>
</dbReference>
<proteinExistence type="predicted"/>
<keyword evidence="4" id="KW-0805">Transcription regulation</keyword>
<evidence type="ECO:0000313" key="10">
    <source>
        <dbReference type="Proteomes" id="UP000198677"/>
    </source>
</evidence>
<dbReference type="EMBL" id="FOAW01000001">
    <property type="protein sequence ID" value="SEK31968.1"/>
    <property type="molecule type" value="Genomic_DNA"/>
</dbReference>
<evidence type="ECO:0000313" key="9">
    <source>
        <dbReference type="EMBL" id="SEK31968.1"/>
    </source>
</evidence>
<evidence type="ECO:0000256" key="1">
    <source>
        <dbReference type="ARBA" id="ARBA00017146"/>
    </source>
</evidence>
<gene>
    <name evidence="9" type="ORF">SAMN05444583_101347</name>
</gene>
<keyword evidence="3" id="KW-0476">Mercury</keyword>
<dbReference type="InterPro" id="IPR015358">
    <property type="entry name" value="Tscrpt_reg_MerR_DNA-bd"/>
</dbReference>
<dbReference type="GO" id="GO:0003677">
    <property type="term" value="F:DNA binding"/>
    <property type="evidence" value="ECO:0007669"/>
    <property type="project" value="UniProtKB-KW"/>
</dbReference>
<dbReference type="PROSITE" id="PS50937">
    <property type="entry name" value="HTH_MERR_2"/>
    <property type="match status" value="1"/>
</dbReference>
<evidence type="ECO:0000256" key="5">
    <source>
        <dbReference type="ARBA" id="ARBA00023125"/>
    </source>
</evidence>
<dbReference type="PANTHER" id="PTHR30204:SF94">
    <property type="entry name" value="HEAVY METAL-DEPENDENT TRANSCRIPTIONAL REGULATOR HI_0293-RELATED"/>
    <property type="match status" value="1"/>
</dbReference>
<dbReference type="PANTHER" id="PTHR30204">
    <property type="entry name" value="REDOX-CYCLING DRUG-SENSING TRANSCRIPTIONAL ACTIVATOR SOXR"/>
    <property type="match status" value="1"/>
</dbReference>
<dbReference type="Gene3D" id="1.10.1660.10">
    <property type="match status" value="1"/>
</dbReference>
<dbReference type="PROSITE" id="PS00552">
    <property type="entry name" value="HTH_MERR_1"/>
    <property type="match status" value="1"/>
</dbReference>
<name>A0A1H7G1I1_9NOCA</name>
<dbReference type="InterPro" id="IPR009061">
    <property type="entry name" value="DNA-bd_dom_put_sf"/>
</dbReference>
<evidence type="ECO:0000256" key="6">
    <source>
        <dbReference type="ARBA" id="ARBA00023163"/>
    </source>
</evidence>
<evidence type="ECO:0000259" key="8">
    <source>
        <dbReference type="PROSITE" id="PS50937"/>
    </source>
</evidence>
<evidence type="ECO:0000256" key="4">
    <source>
        <dbReference type="ARBA" id="ARBA00023015"/>
    </source>
</evidence>
<feature type="domain" description="HTH merR-type" evidence="8">
    <location>
        <begin position="1"/>
        <end position="69"/>
    </location>
</feature>
<dbReference type="InterPro" id="IPR011794">
    <property type="entry name" value="MerR"/>
</dbReference>
<dbReference type="RefSeq" id="WP_072752755.1">
    <property type="nucleotide sequence ID" value="NZ_FOAW01000001.1"/>
</dbReference>
<dbReference type="PRINTS" id="PR00040">
    <property type="entry name" value="HTHMERR"/>
</dbReference>
<protein>
    <recommendedName>
        <fullName evidence="1">Mercuric resistance operon regulatory protein</fullName>
    </recommendedName>
</protein>
<evidence type="ECO:0000256" key="3">
    <source>
        <dbReference type="ARBA" id="ARBA00022914"/>
    </source>
</evidence>
<reference evidence="10" key="1">
    <citation type="submission" date="2016-10" db="EMBL/GenBank/DDBJ databases">
        <authorList>
            <person name="Varghese N."/>
            <person name="Submissions S."/>
        </authorList>
    </citation>
    <scope>NUCLEOTIDE SEQUENCE [LARGE SCALE GENOMIC DNA]</scope>
    <source>
        <strain evidence="10">DSM 44675</strain>
    </source>
</reference>
<keyword evidence="10" id="KW-1185">Reference proteome</keyword>
<keyword evidence="5" id="KW-0238">DNA-binding</keyword>
<keyword evidence="6" id="KW-0804">Transcription</keyword>
<dbReference type="InterPro" id="IPR000551">
    <property type="entry name" value="MerR-type_HTH_dom"/>
</dbReference>
<keyword evidence="2" id="KW-0475">Mercuric resistance</keyword>
<dbReference type="GO" id="GO:0046689">
    <property type="term" value="P:response to mercury ion"/>
    <property type="evidence" value="ECO:0007669"/>
    <property type="project" value="UniProtKB-KW"/>
</dbReference>
<sequence length="134" mass="15003">MRSSEVAAQAGVNVQTLRYYERRGLLDEPPRSASGYRAYPADAVGVVRFVKRAQEHGFSLDEIEELLDLADGGPDDCQTARELAETKMAHLAERIADLQRMQRSLAELVTTCELPRTDRCCPLIQTLHDKGESR</sequence>
<evidence type="ECO:0000256" key="2">
    <source>
        <dbReference type="ARBA" id="ARBA00022466"/>
    </source>
</evidence>
<dbReference type="OrthoDB" id="9802944at2"/>
<dbReference type="CDD" id="cd04783">
    <property type="entry name" value="HTH_MerR1"/>
    <property type="match status" value="1"/>
</dbReference>
<organism evidence="9 10">
    <name type="scientific">Rhodococcus maanshanensis</name>
    <dbReference type="NCBI Taxonomy" id="183556"/>
    <lineage>
        <taxon>Bacteria</taxon>
        <taxon>Bacillati</taxon>
        <taxon>Actinomycetota</taxon>
        <taxon>Actinomycetes</taxon>
        <taxon>Mycobacteriales</taxon>
        <taxon>Nocardiaceae</taxon>
        <taxon>Rhodococcus</taxon>
    </lineage>
</organism>
<dbReference type="Proteomes" id="UP000198677">
    <property type="component" value="Unassembled WGS sequence"/>
</dbReference>
<dbReference type="Pfam" id="PF09278">
    <property type="entry name" value="MerR-DNA-bind"/>
    <property type="match status" value="1"/>
</dbReference>
<comment type="function">
    <text evidence="7">Mediates the mercuric-dependent induction of mercury resistance operon. In the absence of mercury MerR represses transcription by binding tightly to the mer operator region; when mercury is present the dimeric complex binds a single ion and becomes a potent transcriptional activator, while remaining bound to the mer site.</text>
</comment>
<dbReference type="GO" id="GO:0045340">
    <property type="term" value="F:mercury ion binding"/>
    <property type="evidence" value="ECO:0007669"/>
    <property type="project" value="InterPro"/>
</dbReference>
<dbReference type="InterPro" id="IPR047057">
    <property type="entry name" value="MerR_fam"/>
</dbReference>